<name>A0ABR7KSG7_9SPHI</name>
<evidence type="ECO:0000313" key="2">
    <source>
        <dbReference type="EMBL" id="MBC6111002.1"/>
    </source>
</evidence>
<organism evidence="2 3">
    <name type="scientific">Pedobacter fastidiosus</name>
    <dbReference type="NCBI Taxonomy" id="2765361"/>
    <lineage>
        <taxon>Bacteria</taxon>
        <taxon>Pseudomonadati</taxon>
        <taxon>Bacteroidota</taxon>
        <taxon>Sphingobacteriia</taxon>
        <taxon>Sphingobacteriales</taxon>
        <taxon>Sphingobacteriaceae</taxon>
        <taxon>Pedobacter</taxon>
    </lineage>
</organism>
<dbReference type="Proteomes" id="UP000652755">
    <property type="component" value="Unassembled WGS sequence"/>
</dbReference>
<protein>
    <recommendedName>
        <fullName evidence="4">Lipocalin-like domain-containing protein</fullName>
    </recommendedName>
</protein>
<evidence type="ECO:0008006" key="4">
    <source>
        <dbReference type="Google" id="ProtNLM"/>
    </source>
</evidence>
<accession>A0ABR7KSG7</accession>
<reference evidence="2 3" key="1">
    <citation type="submission" date="2020-08" db="EMBL/GenBank/DDBJ databases">
        <authorList>
            <person name="Sun Q."/>
            <person name="Inoue M."/>
        </authorList>
    </citation>
    <scope>NUCLEOTIDE SEQUENCE [LARGE SCALE GENOMIC DNA]</scope>
    <source>
        <strain evidence="2 3">CCM 8938</strain>
    </source>
</reference>
<dbReference type="EMBL" id="JACRYL010000009">
    <property type="protein sequence ID" value="MBC6111002.1"/>
    <property type="molecule type" value="Genomic_DNA"/>
</dbReference>
<keyword evidence="1" id="KW-0812">Transmembrane</keyword>
<evidence type="ECO:0000313" key="3">
    <source>
        <dbReference type="Proteomes" id="UP000652755"/>
    </source>
</evidence>
<keyword evidence="3" id="KW-1185">Reference proteome</keyword>
<sequence length="155" mass="18484">MLRFKKSLSWIGYCICFFGAFFLTQKYGIIIYYICKETKDVTKVRNTLKGTWVIVKKENFRFNNEELGHQIKFGKYVRYFESSYFPESINVVHENGSYSSHSRKGYYIRDPNFTEANMTYNMKILTLNQDTLKLGIETSLKYPQNLLIIIYKRKN</sequence>
<dbReference type="RefSeq" id="WP_187071470.1">
    <property type="nucleotide sequence ID" value="NZ_JACRYL010000009.1"/>
</dbReference>
<proteinExistence type="predicted"/>
<keyword evidence="1" id="KW-0472">Membrane</keyword>
<keyword evidence="1" id="KW-1133">Transmembrane helix</keyword>
<comment type="caution">
    <text evidence="2">The sequence shown here is derived from an EMBL/GenBank/DDBJ whole genome shotgun (WGS) entry which is preliminary data.</text>
</comment>
<gene>
    <name evidence="2" type="ORF">H7U22_11270</name>
</gene>
<evidence type="ECO:0000256" key="1">
    <source>
        <dbReference type="SAM" id="Phobius"/>
    </source>
</evidence>
<feature type="transmembrane region" description="Helical" evidence="1">
    <location>
        <begin position="12"/>
        <end position="34"/>
    </location>
</feature>